<dbReference type="KEGG" id="mauu:NCTC10437_02437"/>
<reference evidence="1 2" key="1">
    <citation type="submission" date="2018-12" db="EMBL/GenBank/DDBJ databases">
        <authorList>
            <consortium name="Pathogen Informatics"/>
        </authorList>
    </citation>
    <scope>NUCLEOTIDE SEQUENCE [LARGE SCALE GENOMIC DNA]</scope>
    <source>
        <strain evidence="1 2">NCTC10437</strain>
    </source>
</reference>
<name>A0A3S4TA22_MYCAU</name>
<protein>
    <submittedName>
        <fullName evidence="1">Uncharacterized protein</fullName>
    </submittedName>
</protein>
<dbReference type="AlphaFoldDB" id="A0A3S4TA22"/>
<proteinExistence type="predicted"/>
<accession>A0A3S4TA22</accession>
<sequence length="47" mass="5177">MLLLALSISARYFEQLYDHYIRANTTGHAVLAMANVIHGTSDALGKE</sequence>
<evidence type="ECO:0000313" key="2">
    <source>
        <dbReference type="Proteomes" id="UP000279306"/>
    </source>
</evidence>
<dbReference type="STRING" id="1791.GCA_001049355_04969"/>
<dbReference type="Proteomes" id="UP000279306">
    <property type="component" value="Chromosome"/>
</dbReference>
<keyword evidence="2" id="KW-1185">Reference proteome</keyword>
<organism evidence="1 2">
    <name type="scientific">Mycolicibacterium aurum</name>
    <name type="common">Mycobacterium aurum</name>
    <dbReference type="NCBI Taxonomy" id="1791"/>
    <lineage>
        <taxon>Bacteria</taxon>
        <taxon>Bacillati</taxon>
        <taxon>Actinomycetota</taxon>
        <taxon>Actinomycetes</taxon>
        <taxon>Mycobacteriales</taxon>
        <taxon>Mycobacteriaceae</taxon>
        <taxon>Mycolicibacterium</taxon>
    </lineage>
</organism>
<gene>
    <name evidence="1" type="ORF">NCTC10437_02437</name>
</gene>
<evidence type="ECO:0000313" key="1">
    <source>
        <dbReference type="EMBL" id="VEG54372.1"/>
    </source>
</evidence>
<dbReference type="EMBL" id="LR134356">
    <property type="protein sequence ID" value="VEG54372.1"/>
    <property type="molecule type" value="Genomic_DNA"/>
</dbReference>